<protein>
    <submittedName>
        <fullName evidence="1">Uncharacterized protein</fullName>
    </submittedName>
</protein>
<evidence type="ECO:0000313" key="2">
    <source>
        <dbReference type="Proteomes" id="UP000037943"/>
    </source>
</evidence>
<sequence>MALEREGRCGSFMEDLTQDVRHVRKIKDLKQQETVFQSEWVLGIA</sequence>
<organism evidence="1 2">
    <name type="scientific">Pseudomonas amygdali pv. lachrymans</name>
    <name type="common">Pseudomonas syringae pv. lachrymans</name>
    <dbReference type="NCBI Taxonomy" id="53707"/>
    <lineage>
        <taxon>Bacteria</taxon>
        <taxon>Pseudomonadati</taxon>
        <taxon>Pseudomonadota</taxon>
        <taxon>Gammaproteobacteria</taxon>
        <taxon>Pseudomonadales</taxon>
        <taxon>Pseudomonadaceae</taxon>
        <taxon>Pseudomonas</taxon>
        <taxon>Pseudomonas amygdali</taxon>
    </lineage>
</organism>
<reference evidence="1 2" key="1">
    <citation type="submission" date="2015-10" db="EMBL/GenBank/DDBJ databases">
        <title>Comparative genomics and high-throughput reverse genetic screens identify a new phytobacterial MAMP and an Arabidopsis receptor required for immune elicitation.</title>
        <authorList>
            <person name="Mott G.A."/>
            <person name="Thakur S."/>
            <person name="Wang P.W."/>
            <person name="Desveaux D."/>
            <person name="Guttman D.S."/>
        </authorList>
    </citation>
    <scope>NUCLEOTIDE SEQUENCE [LARGE SCALE GENOMIC DNA]</scope>
    <source>
        <strain evidence="1 2">107</strain>
    </source>
</reference>
<accession>A0ABR5L0U4</accession>
<dbReference type="EMBL" id="LGLK01000010">
    <property type="protein sequence ID" value="KPC22150.1"/>
    <property type="molecule type" value="Genomic_DNA"/>
</dbReference>
<name>A0ABR5L0U4_PSEAV</name>
<gene>
    <name evidence="1" type="ORF">AC499_5366</name>
</gene>
<dbReference type="Proteomes" id="UP000037943">
    <property type="component" value="Unassembled WGS sequence"/>
</dbReference>
<evidence type="ECO:0000313" key="1">
    <source>
        <dbReference type="EMBL" id="KPC22150.1"/>
    </source>
</evidence>
<comment type="caution">
    <text evidence="1">The sequence shown here is derived from an EMBL/GenBank/DDBJ whole genome shotgun (WGS) entry which is preliminary data.</text>
</comment>
<keyword evidence="2" id="KW-1185">Reference proteome</keyword>
<proteinExistence type="predicted"/>